<name>A0A328D0P5_9ASTE</name>
<dbReference type="Proteomes" id="UP000249390">
    <property type="component" value="Unassembled WGS sequence"/>
</dbReference>
<accession>A0A328D0P5</accession>
<gene>
    <name evidence="2" type="ORF">DM860_002855</name>
</gene>
<feature type="region of interest" description="Disordered" evidence="1">
    <location>
        <begin position="14"/>
        <end position="74"/>
    </location>
</feature>
<organism evidence="2 3">
    <name type="scientific">Cuscuta australis</name>
    <dbReference type="NCBI Taxonomy" id="267555"/>
    <lineage>
        <taxon>Eukaryota</taxon>
        <taxon>Viridiplantae</taxon>
        <taxon>Streptophyta</taxon>
        <taxon>Embryophyta</taxon>
        <taxon>Tracheophyta</taxon>
        <taxon>Spermatophyta</taxon>
        <taxon>Magnoliopsida</taxon>
        <taxon>eudicotyledons</taxon>
        <taxon>Gunneridae</taxon>
        <taxon>Pentapetalae</taxon>
        <taxon>asterids</taxon>
        <taxon>lamiids</taxon>
        <taxon>Solanales</taxon>
        <taxon>Convolvulaceae</taxon>
        <taxon>Cuscuteae</taxon>
        <taxon>Cuscuta</taxon>
        <taxon>Cuscuta subgen. Grammica</taxon>
        <taxon>Cuscuta sect. Cleistogrammica</taxon>
    </lineage>
</organism>
<dbReference type="AlphaFoldDB" id="A0A328D0P5"/>
<evidence type="ECO:0000256" key="1">
    <source>
        <dbReference type="SAM" id="MobiDB-lite"/>
    </source>
</evidence>
<comment type="caution">
    <text evidence="2">The sequence shown here is derived from an EMBL/GenBank/DDBJ whole genome shotgun (WGS) entry which is preliminary data.</text>
</comment>
<feature type="compositionally biased region" description="Acidic residues" evidence="1">
    <location>
        <begin position="41"/>
        <end position="74"/>
    </location>
</feature>
<sequence length="74" mass="8235">MVILVGEEHLKKTMGYTSSNSGFGAGEWDEQNEDSYRKCADEDEDEDDDDDDSDEDPPAGEEECDPPIGDEQEC</sequence>
<proteinExistence type="predicted"/>
<keyword evidence="3" id="KW-1185">Reference proteome</keyword>
<reference evidence="2 3" key="1">
    <citation type="submission" date="2018-06" db="EMBL/GenBank/DDBJ databases">
        <title>The Genome of Cuscuta australis (Dodder) Provides Insight into the Evolution of Plant Parasitism.</title>
        <authorList>
            <person name="Liu H."/>
        </authorList>
    </citation>
    <scope>NUCLEOTIDE SEQUENCE [LARGE SCALE GENOMIC DNA]</scope>
    <source>
        <strain evidence="3">cv. Yunnan</strain>
        <tissue evidence="2">Vines</tissue>
    </source>
</reference>
<evidence type="ECO:0000313" key="2">
    <source>
        <dbReference type="EMBL" id="RAL39322.1"/>
    </source>
</evidence>
<dbReference type="EMBL" id="NQVE01000200">
    <property type="protein sequence ID" value="RAL39322.1"/>
    <property type="molecule type" value="Genomic_DNA"/>
</dbReference>
<evidence type="ECO:0000313" key="3">
    <source>
        <dbReference type="Proteomes" id="UP000249390"/>
    </source>
</evidence>
<protein>
    <submittedName>
        <fullName evidence="2">Uncharacterized protein</fullName>
    </submittedName>
</protein>